<accession>A0ACB9A9M9</accession>
<proteinExistence type="predicted"/>
<sequence>MRIRIVGEGIGNSRVFVETAMTETLTKQDREAEEEFTYKLDLKNLADVTQMNSPTAVGNLRACRKTI</sequence>
<gene>
    <name evidence="1" type="ORF">L6452_23851</name>
</gene>
<organism evidence="1 2">
    <name type="scientific">Arctium lappa</name>
    <name type="common">Greater burdock</name>
    <name type="synonym">Lappa major</name>
    <dbReference type="NCBI Taxonomy" id="4217"/>
    <lineage>
        <taxon>Eukaryota</taxon>
        <taxon>Viridiplantae</taxon>
        <taxon>Streptophyta</taxon>
        <taxon>Embryophyta</taxon>
        <taxon>Tracheophyta</taxon>
        <taxon>Spermatophyta</taxon>
        <taxon>Magnoliopsida</taxon>
        <taxon>eudicotyledons</taxon>
        <taxon>Gunneridae</taxon>
        <taxon>Pentapetalae</taxon>
        <taxon>asterids</taxon>
        <taxon>campanulids</taxon>
        <taxon>Asterales</taxon>
        <taxon>Asteraceae</taxon>
        <taxon>Carduoideae</taxon>
        <taxon>Cardueae</taxon>
        <taxon>Arctiinae</taxon>
        <taxon>Arctium</taxon>
    </lineage>
</organism>
<name>A0ACB9A9M9_ARCLA</name>
<keyword evidence="2" id="KW-1185">Reference proteome</keyword>
<dbReference type="EMBL" id="CM042054">
    <property type="protein sequence ID" value="KAI3706241.1"/>
    <property type="molecule type" value="Genomic_DNA"/>
</dbReference>
<comment type="caution">
    <text evidence="1">The sequence shown here is derived from an EMBL/GenBank/DDBJ whole genome shotgun (WGS) entry which is preliminary data.</text>
</comment>
<evidence type="ECO:0000313" key="2">
    <source>
        <dbReference type="Proteomes" id="UP001055879"/>
    </source>
</evidence>
<protein>
    <submittedName>
        <fullName evidence="1">Uncharacterized protein</fullName>
    </submittedName>
</protein>
<reference evidence="2" key="1">
    <citation type="journal article" date="2022" name="Mol. Ecol. Resour.">
        <title>The genomes of chicory, endive, great burdock and yacon provide insights into Asteraceae palaeo-polyploidization history and plant inulin production.</title>
        <authorList>
            <person name="Fan W."/>
            <person name="Wang S."/>
            <person name="Wang H."/>
            <person name="Wang A."/>
            <person name="Jiang F."/>
            <person name="Liu H."/>
            <person name="Zhao H."/>
            <person name="Xu D."/>
            <person name="Zhang Y."/>
        </authorList>
    </citation>
    <scope>NUCLEOTIDE SEQUENCE [LARGE SCALE GENOMIC DNA]</scope>
    <source>
        <strain evidence="2">cv. Niubang</strain>
    </source>
</reference>
<evidence type="ECO:0000313" key="1">
    <source>
        <dbReference type="EMBL" id="KAI3706241.1"/>
    </source>
</evidence>
<dbReference type="Proteomes" id="UP001055879">
    <property type="component" value="Linkage Group LG08"/>
</dbReference>
<reference evidence="1 2" key="2">
    <citation type="journal article" date="2022" name="Mol. Ecol. Resour.">
        <title>The genomes of chicory, endive, great burdock and yacon provide insights into Asteraceae paleo-polyploidization history and plant inulin production.</title>
        <authorList>
            <person name="Fan W."/>
            <person name="Wang S."/>
            <person name="Wang H."/>
            <person name="Wang A."/>
            <person name="Jiang F."/>
            <person name="Liu H."/>
            <person name="Zhao H."/>
            <person name="Xu D."/>
            <person name="Zhang Y."/>
        </authorList>
    </citation>
    <scope>NUCLEOTIDE SEQUENCE [LARGE SCALE GENOMIC DNA]</scope>
    <source>
        <strain evidence="2">cv. Niubang</strain>
    </source>
</reference>